<dbReference type="RefSeq" id="WP_091684299.1">
    <property type="nucleotide sequence ID" value="NZ_BAABFM010000006.1"/>
</dbReference>
<accession>A0A1I5CP06</accession>
<keyword evidence="1" id="KW-0472">Membrane</keyword>
<evidence type="ECO:0000259" key="2">
    <source>
        <dbReference type="Pfam" id="PF09851"/>
    </source>
</evidence>
<evidence type="ECO:0000313" key="3">
    <source>
        <dbReference type="EMBL" id="SFN88755.1"/>
    </source>
</evidence>
<reference evidence="3 4" key="1">
    <citation type="submission" date="2016-10" db="EMBL/GenBank/DDBJ databases">
        <authorList>
            <person name="de Groot N.N."/>
        </authorList>
    </citation>
    <scope>NUCLEOTIDE SEQUENCE [LARGE SCALE GENOMIC DNA]</scope>
    <source>
        <strain evidence="3 4">DSM 1283</strain>
    </source>
</reference>
<feature type="transmembrane region" description="Helical" evidence="1">
    <location>
        <begin position="29"/>
        <end position="50"/>
    </location>
</feature>
<gene>
    <name evidence="3" type="ORF">SAMN04489757_103186</name>
</gene>
<dbReference type="OrthoDB" id="5461404at2"/>
<dbReference type="InterPro" id="IPR018649">
    <property type="entry name" value="SHOCT"/>
</dbReference>
<organism evidence="3 4">
    <name type="scientific">Anaerocolumna aminovalerica</name>
    <dbReference type="NCBI Taxonomy" id="1527"/>
    <lineage>
        <taxon>Bacteria</taxon>
        <taxon>Bacillati</taxon>
        <taxon>Bacillota</taxon>
        <taxon>Clostridia</taxon>
        <taxon>Lachnospirales</taxon>
        <taxon>Lachnospiraceae</taxon>
        <taxon>Anaerocolumna</taxon>
    </lineage>
</organism>
<keyword evidence="1" id="KW-1133">Transmembrane helix</keyword>
<evidence type="ECO:0000256" key="1">
    <source>
        <dbReference type="SAM" id="Phobius"/>
    </source>
</evidence>
<dbReference type="AlphaFoldDB" id="A0A1I5CP06"/>
<keyword evidence="1" id="KW-0812">Transmembrane</keyword>
<protein>
    <submittedName>
        <fullName evidence="3">Uncharacterized membrane protein</fullName>
    </submittedName>
</protein>
<dbReference type="STRING" id="1527.SAMN04489757_103186"/>
<proteinExistence type="predicted"/>
<dbReference type="Proteomes" id="UP000198806">
    <property type="component" value="Unassembled WGS sequence"/>
</dbReference>
<evidence type="ECO:0000313" key="4">
    <source>
        <dbReference type="Proteomes" id="UP000198806"/>
    </source>
</evidence>
<dbReference type="Pfam" id="PF09851">
    <property type="entry name" value="SHOCT"/>
    <property type="match status" value="1"/>
</dbReference>
<keyword evidence="4" id="KW-1185">Reference proteome</keyword>
<sequence length="90" mass="10383">MMHGRGYYFDSFRNSSYSCPGLGFMNNNWLTIIFTTLLIIAAVIFIVKLIQNNKSKTISNIALDNLKVKFANGDISEEEYLRRKDILENK</sequence>
<dbReference type="EMBL" id="FOWD01000003">
    <property type="protein sequence ID" value="SFN88755.1"/>
    <property type="molecule type" value="Genomic_DNA"/>
</dbReference>
<name>A0A1I5CP06_9FIRM</name>
<feature type="domain" description="SHOCT" evidence="2">
    <location>
        <begin position="62"/>
        <end position="87"/>
    </location>
</feature>